<dbReference type="EMBL" id="SZYE01000006">
    <property type="protein sequence ID" value="TKR27129.1"/>
    <property type="molecule type" value="Genomic_DNA"/>
</dbReference>
<protein>
    <submittedName>
        <fullName evidence="1">Uncharacterized protein</fullName>
    </submittedName>
</protein>
<dbReference type="RefSeq" id="WP_154728017.1">
    <property type="nucleotide sequence ID" value="NZ_SZYE01000006.1"/>
</dbReference>
<sequence>MPDVWAIDGVDVPAATARAVAHVAIGGAAGVIEPGGLKVEPLAVPGDRVRVMPGAAAIANRYPQGSLQSYAIHERVQREVAIASTGSSGSRTDMVVARVRDPEFEEGATPGAAFEVIQAVPPSAIASPEAARAYCEALAFPVEPLAGVTVPASTATITAGMVTDLRALARPRSARSLRGNQVTLQQDLVSTTFVDWPSSVQPTIRIPEWATHYSIVVTVAGASAVTAASSGVIRAVLDGAPSPADVQYGAEGVGVVEALIAAGGPIRLAAGMAGTTRTLKLRAVRQTGTGALRARQGYTSVIFDVEFTEQAV</sequence>
<name>A0A7Z8K1P0_9CELL</name>
<evidence type="ECO:0000313" key="2">
    <source>
        <dbReference type="Proteomes" id="UP000308121"/>
    </source>
</evidence>
<evidence type="ECO:0000313" key="1">
    <source>
        <dbReference type="EMBL" id="TKR27129.1"/>
    </source>
</evidence>
<dbReference type="OrthoDB" id="4317400at2"/>
<gene>
    <name evidence="1" type="ORF">FA014_01870</name>
</gene>
<dbReference type="AlphaFoldDB" id="A0A7Z8K1P0"/>
<comment type="caution">
    <text evidence="1">The sequence shown here is derived from an EMBL/GenBank/DDBJ whole genome shotgun (WGS) entry which is preliminary data.</text>
</comment>
<reference evidence="1 2" key="1">
    <citation type="submission" date="2019-05" db="EMBL/GenBank/DDBJ databases">
        <title>Genome sequence of Cellulomonas hominis strain CS1.</title>
        <authorList>
            <person name="Belmont J."/>
            <person name="Maclea K.S."/>
        </authorList>
    </citation>
    <scope>NUCLEOTIDE SEQUENCE [LARGE SCALE GENOMIC DNA]</scope>
    <source>
        <strain evidence="1 2">CS1</strain>
    </source>
</reference>
<accession>A0A7Z8K1P0</accession>
<organism evidence="1 2">
    <name type="scientific">Cellulomonas hominis</name>
    <dbReference type="NCBI Taxonomy" id="156981"/>
    <lineage>
        <taxon>Bacteria</taxon>
        <taxon>Bacillati</taxon>
        <taxon>Actinomycetota</taxon>
        <taxon>Actinomycetes</taxon>
        <taxon>Micrococcales</taxon>
        <taxon>Cellulomonadaceae</taxon>
        <taxon>Cellulomonas</taxon>
    </lineage>
</organism>
<dbReference type="Proteomes" id="UP000308121">
    <property type="component" value="Unassembled WGS sequence"/>
</dbReference>
<proteinExistence type="predicted"/>